<organism evidence="1">
    <name type="scientific">termite gut metagenome</name>
    <dbReference type="NCBI Taxonomy" id="433724"/>
    <lineage>
        <taxon>unclassified sequences</taxon>
        <taxon>metagenomes</taxon>
        <taxon>organismal metagenomes</taxon>
    </lineage>
</organism>
<proteinExistence type="predicted"/>
<comment type="caution">
    <text evidence="1">The sequence shown here is derived from an EMBL/GenBank/DDBJ whole genome shotgun (WGS) entry which is preliminary data.</text>
</comment>
<dbReference type="AlphaFoldDB" id="A0A5J4PMR2"/>
<feature type="non-terminal residue" evidence="1">
    <location>
        <position position="119"/>
    </location>
</feature>
<name>A0A5J4PMR2_9ZZZZ</name>
<evidence type="ECO:0000313" key="1">
    <source>
        <dbReference type="EMBL" id="KAA6310168.1"/>
    </source>
</evidence>
<accession>A0A5J4PMR2</accession>
<reference evidence="1" key="1">
    <citation type="submission" date="2019-03" db="EMBL/GenBank/DDBJ databases">
        <title>Single cell metagenomics reveals metabolic interactions within the superorganism composed of flagellate Streblomastix strix and complex community of Bacteroidetes bacteria on its surface.</title>
        <authorList>
            <person name="Treitli S.C."/>
            <person name="Kolisko M."/>
            <person name="Husnik F."/>
            <person name="Keeling P."/>
            <person name="Hampl V."/>
        </authorList>
    </citation>
    <scope>NUCLEOTIDE SEQUENCE</scope>
    <source>
        <strain evidence="1">STM</strain>
    </source>
</reference>
<gene>
    <name evidence="1" type="ORF">EZS27_038482</name>
</gene>
<dbReference type="EMBL" id="SNRY01007562">
    <property type="protein sequence ID" value="KAA6310168.1"/>
    <property type="molecule type" value="Genomic_DNA"/>
</dbReference>
<protein>
    <submittedName>
        <fullName evidence="1">Uncharacterized protein</fullName>
    </submittedName>
</protein>
<sequence length="119" mass="13946">MKTIEIKIIETVTGNKSQEQIEFLSLTCNEVTKQTVAYNKGNGYIKLFTYQNFLNYYCLDNDYISIDISLDLYNDDEAFEDFIQDAFFSDKETDTNCIKATVFQCYKREFIKGETVGEW</sequence>